<sequence>MQPNEIEGGPPKPPSGEQNPANRGYTAPPSITLPKGGGAIRGIGEKFAANPFTGTGSMSVPIATSPGRSGFGPQLSLSYDSGAGNGPFGFGWSLSLPSITRKTDKGLPQYLDAVDSDVFILSGAEDLMPVYRQDPDGTWVAGRPGFQRDADGFWVRDAFGHLVAHEDELDGYRVRRYRPRIEGLFARIERWSKTGSPADVHWRSLSKDNTLTLYGYDANSRIADPLDASRIFSWLICESRDDKGNGIRYLYKKEDGAYQPRPGQADPFQQAHQLNRGLASDLRRTAQRYLQRVLYGNLKPLLDSQGQRPRYLSDLLDPPTDTGADWLFEVRFDYGELDDGDPTGKPEKPWFYRADAFSSYRAGFEVRSCRRCERVLMLHHIPDQPAGSGRAAQRGYRGVVGNTEFTYDDELDPSLATRPVYSFLKQVVQTGWKQENGVSTRSSLPPVEFEYTQPVVQDTVDEVDAQSLQNLPVGLDVAEYRWVDLHGEGIPGILAEQAGTWFYKRNWSPIPTKLLDGSEVVKAKLASLETVAVKPNVALSDGAEIMDLAGDGQPDVVVMEGPMPGLFEHDEAEGWQPFRPFTSRLYRDLSDPNIKFVDLDGDGHADVLITKDDAFVWHASLAEEGFGPARRVAQALDEEKGPRIVFADGTQSIYLADLSGDGLTDIVRIRNGEVCYWPNLGYGRFGAKITMDNAPWFDNPDQFDHKRIRLADIDGSGTTDIIYLHRDGVRLYFNQSGNGWSQPHALKVFPRIDDLASIVPTDLLGNGTACLVWSSPLPGDARSPMRYVNLMGGRKPHLLVKAANNLGAETQVDYAPSTKFYLLDKRDGKPWITRLPFPVHVVERVETYDHISRNRFVSRYAYHHGYFDGEEREFRGFGMVEQWDTEQLAALADGSAPAANVAAASHVPPVHTKSWFHTGVYLGRDRVSRHFEYEYFNEPGLTVETARPLLLDDTIVPPGLTLEEEREACRALKGSMLRQEVYADDANRPGATPEEIQRAGTPYTVTEQNFSIRTLQPRGTNRHSVFFTHADEALSYHYERNPANPRIQHALTLEVDDYGNVLKQAVIGYGRRVSPLSEQWDRDRQTTALLTYTENRVTNAIGSSDIQRNPLPCEAITFELTGYTATGPAGRYRPTDFVEPDPAAPGRLRHKFTAPEVAYEAAAVGSQRRRFIEWLRTLYRHDDLSGLLPLGELQPLALPGESYKLAFTPGLLDQVFQRPRQGQANEPLMPDPAAVLGGQAGNRGGYLRSQALKADGRFPVSDPDDQWWIPSGQSFYSTNPADDAAIEMAQARQHFFLPHRYRDPFGQYAFVDFDAHDLLMAETRDALGNRVTVDANDYRILQPRLVSDPNRNQTEVAFDPLGMVVGTAVMGKPSPAPVEGDTLAGFVANLTQAQLDGFFNAADPQANASALLKDATTCIVYDLDRFRRTRQANPDKPDKWQPACAATLVRETHVSAPLPPHGLKIQLSFSYSDGFGREIQKKIQAEPGPVPQRNAHGAIIVGADGQPLTTPNDVSPRWVGSGWTVFNNKDKPVRQFEPFFTDTHHFEFDVRIGVSPVLFYDPAERVIATLHPNHSYEKVVFDPWQQTTYDVNDTCAPRPAQTGDPRTDPDIAGSVAEYFKTQPATWQTWHAQRIGGALGADEQKAAQRAAAHADTPTTAHFDALGRPFLTVARNRVVCAGHDLDGSEDSFTTRVELDIEGNQRAVRDAVRQGGDPLGRVVMRYAYDMLGDRIYQLGMEAGARWMLNDVAGELIRAWDSRGHNFSTRYDALRRPTEQTARGTSAASDPRTLNRDVLVDKIEYGETLANAEVLNLRGRIYRHFDSAGVATHARLDASGNPTKAYDFKGNLLCSTRRLVSDYTTVPDWLLNPKLDEEFFEGGTRYDALNRPIQSIAPRSSLGNGKFNVIQPVFNEANLLDRVDVWLERAAEPAVLLDRNNEAASPVGVSSIDYDAKGQRLLIDYKNGASTFYGYDPLTFRLTQLLTKRKAANFPDDDPQPPIAGWPGKQVQNLHYTYDSAGNITHIQDDAQQTVYFKNKRVEPSNEYVYDALYRLIQATGREHLGQGGSPIAHSHNDAGRVGLVSADAAGRFAPDDGNAMAAYIERYVYDAVGNFLQMQHRGSDPANAGWTRAYDYLDPSLIEDGNGGALLKTSNLLTRTTLNPAGNTPQPESYMHDAHGNMLRMPHLGGGLPGPNMHWDYKDQLRQADLGGGGAAYYVYDASGQRVRKVREKAPGLTEERIYLGGFEIFRRHGGAIGTDTATLERETLHVMDDKRRIALVETRTLDTAGNDQAPRQSIRYQFCNHLGSSYVELDEQAQIISYEEYAPYGSSTYQAVRSQTETAKRYRYTGKERDEESGLYYHGARYYAPWLGRWTACDPAGEEESPNLYQYCFGNPTGFVDPDGQSGKKLAIVMHNESKPAGKELPKPKEPVKPQKPTIKSPGKNASDKEKAKYEKDKNKAEKSFAESMKKYEEAEKKYSSDLKKYEANKKLWSAYHESQNEYKASEAALKAEGYDVVQVDSGKALLDALKNAGAIKELVVLSHGTPFGLGGEGPGAGLYTDKPPGGATFDAKRAAKLSDLKKMIDEKKIAFEKDATIVLGMCRTAGGKEGTHVGQSTWTGPIEDTFAYRLAKITGLEVFGSEGVSSYGEDKRASTPLRHSDIGWHRFTQQSNTIKTENLKGKYLNVVTRKTSEKPK</sequence>
<feature type="compositionally biased region" description="Basic and acidic residues" evidence="4">
    <location>
        <begin position="2444"/>
        <end position="2458"/>
    </location>
</feature>
<dbReference type="Pfam" id="PF12255">
    <property type="entry name" value="TcdB_toxin_midC"/>
    <property type="match status" value="1"/>
</dbReference>
<dbReference type="SUPFAM" id="SSF69318">
    <property type="entry name" value="Integrin alpha N-terminal domain"/>
    <property type="match status" value="1"/>
</dbReference>
<dbReference type="GO" id="GO:0005576">
    <property type="term" value="C:extracellular region"/>
    <property type="evidence" value="ECO:0007669"/>
    <property type="project" value="UniProtKB-SubCell"/>
</dbReference>
<dbReference type="EMBL" id="QKWJ01000043">
    <property type="protein sequence ID" value="RDK07361.1"/>
    <property type="molecule type" value="Genomic_DNA"/>
</dbReference>
<evidence type="ECO:0000259" key="5">
    <source>
        <dbReference type="Pfam" id="PF12255"/>
    </source>
</evidence>
<protein>
    <submittedName>
        <fullName evidence="7">Toxin</fullName>
    </submittedName>
</protein>
<dbReference type="NCBIfam" id="TIGR03696">
    <property type="entry name" value="Rhs_assc_core"/>
    <property type="match status" value="1"/>
</dbReference>
<feature type="region of interest" description="Disordered" evidence="4">
    <location>
        <begin position="2416"/>
        <end position="2458"/>
    </location>
</feature>
<organism evidence="7 8">
    <name type="scientific">Cupriavidus lacunae</name>
    <dbReference type="NCBI Taxonomy" id="2666307"/>
    <lineage>
        <taxon>Bacteria</taxon>
        <taxon>Pseudomonadati</taxon>
        <taxon>Pseudomonadota</taxon>
        <taxon>Betaproteobacteria</taxon>
        <taxon>Burkholderiales</taxon>
        <taxon>Burkholderiaceae</taxon>
        <taxon>Cupriavidus</taxon>
    </lineage>
</organism>
<dbReference type="InterPro" id="IPR022045">
    <property type="entry name" value="TcdB_toxin_mid/N"/>
</dbReference>
<comment type="subcellular location">
    <subcellularLocation>
        <location evidence="1">Secreted</location>
    </subcellularLocation>
</comment>
<evidence type="ECO:0000256" key="4">
    <source>
        <dbReference type="SAM" id="MobiDB-lite"/>
    </source>
</evidence>
<dbReference type="InterPro" id="IPR028994">
    <property type="entry name" value="Integrin_alpha_N"/>
</dbReference>
<evidence type="ECO:0000259" key="6">
    <source>
        <dbReference type="Pfam" id="PF12256"/>
    </source>
</evidence>
<dbReference type="RefSeq" id="WP_115214331.1">
    <property type="nucleotide sequence ID" value="NZ_QKWJ01000043.1"/>
</dbReference>
<evidence type="ECO:0000313" key="8">
    <source>
        <dbReference type="Proteomes" id="UP000255165"/>
    </source>
</evidence>
<evidence type="ECO:0000313" key="7">
    <source>
        <dbReference type="EMBL" id="RDK07361.1"/>
    </source>
</evidence>
<dbReference type="PRINTS" id="PR00394">
    <property type="entry name" value="RHSPROTEIN"/>
</dbReference>
<dbReference type="PANTHER" id="PTHR32305">
    <property type="match status" value="1"/>
</dbReference>
<feature type="region of interest" description="Disordered" evidence="4">
    <location>
        <begin position="1"/>
        <end position="39"/>
    </location>
</feature>
<feature type="domain" description="Insecticide toxin TcdB middle/C-terminal" evidence="5">
    <location>
        <begin position="968"/>
        <end position="1104"/>
    </location>
</feature>
<gene>
    <name evidence="7" type="ORF">DN412_26625</name>
</gene>
<dbReference type="InterPro" id="IPR022044">
    <property type="entry name" value="TcdB_toxin_mid/C"/>
</dbReference>
<evidence type="ECO:0000256" key="3">
    <source>
        <dbReference type="ARBA" id="ARBA00023026"/>
    </source>
</evidence>
<feature type="domain" description="Insecticide toxin TcdB middle/N-terminal" evidence="6">
    <location>
        <begin position="761"/>
        <end position="886"/>
    </location>
</feature>
<evidence type="ECO:0000256" key="2">
    <source>
        <dbReference type="ARBA" id="ARBA00022525"/>
    </source>
</evidence>
<reference evidence="8" key="1">
    <citation type="submission" date="2018-06" db="EMBL/GenBank/DDBJ databases">
        <authorList>
            <person name="Feng T."/>
            <person name="Jeon C.O."/>
        </authorList>
    </citation>
    <scope>NUCLEOTIDE SEQUENCE [LARGE SCALE GENOMIC DNA]</scope>
    <source>
        <strain evidence="8">S23</strain>
    </source>
</reference>
<dbReference type="Gene3D" id="2.180.10.10">
    <property type="entry name" value="RHS repeat-associated core"/>
    <property type="match status" value="1"/>
</dbReference>
<proteinExistence type="predicted"/>
<keyword evidence="2" id="KW-0964">Secreted</keyword>
<keyword evidence="8" id="KW-1185">Reference proteome</keyword>
<dbReference type="Pfam" id="PF03534">
    <property type="entry name" value="SpvB"/>
    <property type="match status" value="1"/>
</dbReference>
<dbReference type="InterPro" id="IPR050708">
    <property type="entry name" value="T6SS_VgrG/RHS"/>
</dbReference>
<feature type="compositionally biased region" description="Basic and acidic residues" evidence="4">
    <location>
        <begin position="2416"/>
        <end position="2431"/>
    </location>
</feature>
<dbReference type="InterPro" id="IPR022385">
    <property type="entry name" value="Rhs_assc_core"/>
</dbReference>
<keyword evidence="3" id="KW-0843">Virulence</keyword>
<accession>A0A370NP63</accession>
<dbReference type="GO" id="GO:0005737">
    <property type="term" value="C:cytoplasm"/>
    <property type="evidence" value="ECO:0007669"/>
    <property type="project" value="InterPro"/>
</dbReference>
<dbReference type="Pfam" id="PF12256">
    <property type="entry name" value="TcdB_toxin_midN"/>
    <property type="match status" value="1"/>
</dbReference>
<dbReference type="InterPro" id="IPR003284">
    <property type="entry name" value="Sal_SpvB"/>
</dbReference>
<dbReference type="Proteomes" id="UP000255165">
    <property type="component" value="Unassembled WGS sequence"/>
</dbReference>
<name>A0A370NP63_9BURK</name>
<comment type="caution">
    <text evidence="7">The sequence shown here is derived from an EMBL/GenBank/DDBJ whole genome shotgun (WGS) entry which is preliminary data.</text>
</comment>
<dbReference type="PANTHER" id="PTHR32305:SF15">
    <property type="entry name" value="PROTEIN RHSA-RELATED"/>
    <property type="match status" value="1"/>
</dbReference>
<evidence type="ECO:0000256" key="1">
    <source>
        <dbReference type="ARBA" id="ARBA00004613"/>
    </source>
</evidence>